<dbReference type="GO" id="GO:0004792">
    <property type="term" value="F:thiosulfate-cyanide sulfurtransferase activity"/>
    <property type="evidence" value="ECO:0007669"/>
    <property type="project" value="TreeGrafter"/>
</dbReference>
<dbReference type="InterPro" id="IPR001763">
    <property type="entry name" value="Rhodanese-like_dom"/>
</dbReference>
<dbReference type="CDD" id="cd00158">
    <property type="entry name" value="RHOD"/>
    <property type="match status" value="1"/>
</dbReference>
<evidence type="ECO:0000259" key="1">
    <source>
        <dbReference type="PROSITE" id="PS50206"/>
    </source>
</evidence>
<protein>
    <recommendedName>
        <fullName evidence="1">Rhodanese domain-containing protein</fullName>
    </recommendedName>
</protein>
<dbReference type="AlphaFoldDB" id="A0A7S0WSG5"/>
<gene>
    <name evidence="2" type="ORF">POBO1169_LOCUS15649</name>
</gene>
<reference evidence="2" key="1">
    <citation type="submission" date="2021-01" db="EMBL/GenBank/DDBJ databases">
        <authorList>
            <person name="Corre E."/>
            <person name="Pelletier E."/>
            <person name="Niang G."/>
            <person name="Scheremetjew M."/>
            <person name="Finn R."/>
            <person name="Kale V."/>
            <person name="Holt S."/>
            <person name="Cochrane G."/>
            <person name="Meng A."/>
            <person name="Brown T."/>
            <person name="Cohen L."/>
        </authorList>
    </citation>
    <scope>NUCLEOTIDE SEQUENCE</scope>
    <source>
        <strain evidence="2">CCMP722</strain>
    </source>
</reference>
<dbReference type="SUPFAM" id="SSF52821">
    <property type="entry name" value="Rhodanese/Cell cycle control phosphatase"/>
    <property type="match status" value="1"/>
</dbReference>
<evidence type="ECO:0000313" key="2">
    <source>
        <dbReference type="EMBL" id="CAD8681856.1"/>
    </source>
</evidence>
<feature type="domain" description="Rhodanese" evidence="1">
    <location>
        <begin position="46"/>
        <end position="134"/>
    </location>
</feature>
<sequence length="204" mass="22984">MSALSLAEVARRKAQVAEMFTGMKAKAFSKTEDISATELKSMLAKPENKVVLVDVRTPVEQDVSIIPTAIRKEVFEATKDKYKDHTIVAYCTIGYRSGVYVQKLQDCEGAGGLKALNLRGSILDWSLQGYPLVDEETGQETKRVHVYGETWNLVGDGYQAEWHKKPLAVVVVWDFLKGLLSRLWSQYLEPRWLISLFRGTSQRG</sequence>
<organism evidence="2">
    <name type="scientific">Pyramimonas obovata</name>
    <dbReference type="NCBI Taxonomy" id="1411642"/>
    <lineage>
        <taxon>Eukaryota</taxon>
        <taxon>Viridiplantae</taxon>
        <taxon>Chlorophyta</taxon>
        <taxon>Pyramimonadophyceae</taxon>
        <taxon>Pyramimonadales</taxon>
        <taxon>Pyramimonadaceae</taxon>
        <taxon>Pyramimonas</taxon>
        <taxon>Pyramimonas incertae sedis</taxon>
    </lineage>
</organism>
<dbReference type="Pfam" id="PF00581">
    <property type="entry name" value="Rhodanese"/>
    <property type="match status" value="1"/>
</dbReference>
<dbReference type="PROSITE" id="PS50206">
    <property type="entry name" value="RHODANESE_3"/>
    <property type="match status" value="1"/>
</dbReference>
<dbReference type="SMART" id="SM00450">
    <property type="entry name" value="RHOD"/>
    <property type="match status" value="1"/>
</dbReference>
<dbReference type="PANTHER" id="PTHR44086">
    <property type="entry name" value="THIOSULFATE SULFURTRANSFERASE RDL2, MITOCHONDRIAL-RELATED"/>
    <property type="match status" value="1"/>
</dbReference>
<dbReference type="PANTHER" id="PTHR44086:SF13">
    <property type="entry name" value="THIOSULFATE SULFURTRANSFERASE PSPE"/>
    <property type="match status" value="1"/>
</dbReference>
<proteinExistence type="predicted"/>
<name>A0A7S0WSG5_9CHLO</name>
<dbReference type="InterPro" id="IPR036873">
    <property type="entry name" value="Rhodanese-like_dom_sf"/>
</dbReference>
<accession>A0A7S0WSG5</accession>
<dbReference type="Gene3D" id="3.40.250.10">
    <property type="entry name" value="Rhodanese-like domain"/>
    <property type="match status" value="1"/>
</dbReference>
<dbReference type="EMBL" id="HBFA01031137">
    <property type="protein sequence ID" value="CAD8681856.1"/>
    <property type="molecule type" value="Transcribed_RNA"/>
</dbReference>